<proteinExistence type="predicted"/>
<dbReference type="InterPro" id="IPR036390">
    <property type="entry name" value="WH_DNA-bd_sf"/>
</dbReference>
<keyword evidence="4" id="KW-1185">Reference proteome</keyword>
<dbReference type="InterPro" id="IPR005149">
    <property type="entry name" value="Tscrpt_reg_PadR_N"/>
</dbReference>
<comment type="caution">
    <text evidence="3">The sequence shown here is derived from an EMBL/GenBank/DDBJ whole genome shotgun (WGS) entry which is preliminary data.</text>
</comment>
<dbReference type="Proteomes" id="UP000759103">
    <property type="component" value="Unassembled WGS sequence"/>
</dbReference>
<feature type="compositionally biased region" description="Gly residues" evidence="1">
    <location>
        <begin position="14"/>
        <end position="23"/>
    </location>
</feature>
<feature type="region of interest" description="Disordered" evidence="1">
    <location>
        <begin position="1"/>
        <end position="23"/>
    </location>
</feature>
<name>A0ABS7BHS9_9SPHN</name>
<sequence length="200" mass="21742">MFGQMHGHGRHGGMGRGCGSRGGRGGGWERVAAEFATRWDEAARGGGRRRMFDGAELRLVLLKLIADEPRHGYELIKAIEDLTGGAYAPSPGVVYPALSMLAEMEQIEEQASEGARKRFAATDGGRAHLAEKAAEVATLLERLTGLGAERSRGDHAPVRRALHNLRHAVQNRLHGTADEEEMFQVAALIDALAQTIERRK</sequence>
<gene>
    <name evidence="3" type="ORF">KZ820_00155</name>
</gene>
<dbReference type="EMBL" id="JAHXZN010000001">
    <property type="protein sequence ID" value="MBW6529139.1"/>
    <property type="molecule type" value="Genomic_DNA"/>
</dbReference>
<dbReference type="RefSeq" id="WP_219746738.1">
    <property type="nucleotide sequence ID" value="NZ_JAHXZN010000001.1"/>
</dbReference>
<dbReference type="PANTHER" id="PTHR43252:SF7">
    <property type="entry name" value="TRANSCRIPTIONAL REGULATOR YQJI"/>
    <property type="match status" value="1"/>
</dbReference>
<dbReference type="Gene3D" id="1.10.10.10">
    <property type="entry name" value="Winged helix-like DNA-binding domain superfamily/Winged helix DNA-binding domain"/>
    <property type="match status" value="1"/>
</dbReference>
<evidence type="ECO:0000313" key="3">
    <source>
        <dbReference type="EMBL" id="MBW6529139.1"/>
    </source>
</evidence>
<evidence type="ECO:0000259" key="2">
    <source>
        <dbReference type="Pfam" id="PF03551"/>
    </source>
</evidence>
<accession>A0ABS7BHS9</accession>
<dbReference type="SUPFAM" id="SSF46785">
    <property type="entry name" value="Winged helix' DNA-binding domain"/>
    <property type="match status" value="1"/>
</dbReference>
<reference evidence="3 4" key="1">
    <citation type="submission" date="2021-07" db="EMBL/GenBank/DDBJ databases">
        <title>Sphingomonas sp.</title>
        <authorList>
            <person name="Feng G."/>
            <person name="Li J."/>
            <person name="Pan M."/>
        </authorList>
    </citation>
    <scope>NUCLEOTIDE SEQUENCE [LARGE SCALE GENOMIC DNA]</scope>
    <source>
        <strain evidence="3 4">RRHST34</strain>
    </source>
</reference>
<dbReference type="InterPro" id="IPR036388">
    <property type="entry name" value="WH-like_DNA-bd_sf"/>
</dbReference>
<organism evidence="3 4">
    <name type="scientific">Sphingomonas citri</name>
    <dbReference type="NCBI Taxonomy" id="2862499"/>
    <lineage>
        <taxon>Bacteria</taxon>
        <taxon>Pseudomonadati</taxon>
        <taxon>Pseudomonadota</taxon>
        <taxon>Alphaproteobacteria</taxon>
        <taxon>Sphingomonadales</taxon>
        <taxon>Sphingomonadaceae</taxon>
        <taxon>Sphingomonas</taxon>
    </lineage>
</organism>
<dbReference type="Pfam" id="PF03551">
    <property type="entry name" value="PadR"/>
    <property type="match status" value="1"/>
</dbReference>
<dbReference type="PANTHER" id="PTHR43252">
    <property type="entry name" value="TRANSCRIPTIONAL REGULATOR YQJI"/>
    <property type="match status" value="1"/>
</dbReference>
<evidence type="ECO:0000313" key="4">
    <source>
        <dbReference type="Proteomes" id="UP000759103"/>
    </source>
</evidence>
<evidence type="ECO:0000256" key="1">
    <source>
        <dbReference type="SAM" id="MobiDB-lite"/>
    </source>
</evidence>
<protein>
    <submittedName>
        <fullName evidence="3">PadR family transcriptional regulator</fullName>
    </submittedName>
</protein>
<feature type="domain" description="Transcription regulator PadR N-terminal" evidence="2">
    <location>
        <begin position="61"/>
        <end position="131"/>
    </location>
</feature>